<reference evidence="3 4" key="1">
    <citation type="journal article" date="2022" name="Syst. Appl. Microbiol.">
        <title>Rhodopirellula aestuarii sp. nov., a novel member of the genus Rhodopirellula isolated from brackish sediments collected in the Tagus River estuary, Portugal.</title>
        <authorList>
            <person name="Vitorino I.R."/>
            <person name="Klimek D."/>
            <person name="Calusinska M."/>
            <person name="Lobo-da-Cunha A."/>
            <person name="Vasconcelos V."/>
            <person name="Lage O.M."/>
        </authorList>
    </citation>
    <scope>NUCLEOTIDE SEQUENCE [LARGE SCALE GENOMIC DNA]</scope>
    <source>
        <strain evidence="3 4">ICT_H3.1</strain>
    </source>
</reference>
<comment type="caution">
    <text evidence="3">The sequence shown here is derived from an EMBL/GenBank/DDBJ whole genome shotgun (WGS) entry which is preliminary data.</text>
</comment>
<evidence type="ECO:0000313" key="3">
    <source>
        <dbReference type="EMBL" id="MCM2369786.1"/>
    </source>
</evidence>
<dbReference type="Proteomes" id="UP001202961">
    <property type="component" value="Unassembled WGS sequence"/>
</dbReference>
<keyword evidence="4" id="KW-1185">Reference proteome</keyword>
<name>A0ABT0TYY2_9BACT</name>
<protein>
    <submittedName>
        <fullName evidence="3">Uncharacterized protein</fullName>
    </submittedName>
</protein>
<gene>
    <name evidence="3" type="ORF">NB063_04040</name>
</gene>
<feature type="region of interest" description="Disordered" evidence="1">
    <location>
        <begin position="866"/>
        <end position="889"/>
    </location>
</feature>
<dbReference type="PANTHER" id="PTHR36912:SF2">
    <property type="entry name" value="ANTIGEN 332, DBL-LIKE PROTEIN"/>
    <property type="match status" value="1"/>
</dbReference>
<evidence type="ECO:0000256" key="2">
    <source>
        <dbReference type="SAM" id="SignalP"/>
    </source>
</evidence>
<keyword evidence="2" id="KW-0732">Signal</keyword>
<feature type="chain" id="PRO_5045881452" evidence="2">
    <location>
        <begin position="46"/>
        <end position="889"/>
    </location>
</feature>
<organism evidence="3 4">
    <name type="scientific">Aporhodopirellula aestuarii</name>
    <dbReference type="NCBI Taxonomy" id="2950107"/>
    <lineage>
        <taxon>Bacteria</taxon>
        <taxon>Pseudomonadati</taxon>
        <taxon>Planctomycetota</taxon>
        <taxon>Planctomycetia</taxon>
        <taxon>Pirellulales</taxon>
        <taxon>Pirellulaceae</taxon>
        <taxon>Aporhodopirellula</taxon>
    </lineage>
</organism>
<dbReference type="EMBL" id="JAMQBK010000013">
    <property type="protein sequence ID" value="MCM2369786.1"/>
    <property type="molecule type" value="Genomic_DNA"/>
</dbReference>
<accession>A0ABT0TYY2</accession>
<feature type="signal peptide" evidence="2">
    <location>
        <begin position="1"/>
        <end position="45"/>
    </location>
</feature>
<evidence type="ECO:0000256" key="1">
    <source>
        <dbReference type="SAM" id="MobiDB-lite"/>
    </source>
</evidence>
<proteinExistence type="predicted"/>
<dbReference type="RefSeq" id="WP_250927456.1">
    <property type="nucleotide sequence ID" value="NZ_JAMQBK010000013.1"/>
</dbReference>
<feature type="region of interest" description="Disordered" evidence="1">
    <location>
        <begin position="1"/>
        <end position="23"/>
    </location>
</feature>
<feature type="compositionally biased region" description="Polar residues" evidence="1">
    <location>
        <begin position="1"/>
        <end position="13"/>
    </location>
</feature>
<evidence type="ECO:0000313" key="4">
    <source>
        <dbReference type="Proteomes" id="UP001202961"/>
    </source>
</evidence>
<sequence length="889" mass="92147">MKKRSFQNCSYSKSTRSARSRVTRSSRLRRMLLAALIGGSALVSANTQLSAAGIPVDQRGGISILVHEFNPSDATEENELKTDIVVDDGHNNDQIVAAATEPAAEEAVSDAPEVKDEIAPAIVSVGTHDSVPDVIASEPPQNIAAHRTSNEFNEFLAAAVSASAAKVGISVEQFLEPFAMVGPLAMKPLATTPLDTTPAPQAELTTENAVELAAKPTAEQPVEPGAAETSPTEQQLAEAVALNRWWLDEEPQADDSAVPLAKAEIAEEVDSEEVADVDATTVEAATVEIASVEPVDVSNDIAEDATVDAGTLVGSAPLIATIPEAYAPYDLAERDLKLEYMPLTTVVPISPKNYVSLPAQDELALEDEVSVAVEASPETIASVETEAETVEIADATTSEPAISASPECILDEWAHTAADWAEQVRVTDITFATLGESFGDWFANLTPAAAEPAMPTMLVDNETIPAPIPDDLPDAMPIDQVVTSEEISVESVEVAATEVPMMDVDGEMIPAPVADAAPNAASAEQIVSSEEEAPESADVAMEEIVAAEITVEEAAVEELAATQNDSMELAAAEIASSDANVEEVAVAEVAVEETAVEEVAAAEDNTVEIAAAEIASSDAKVEEVAVAEVAVEEAAAKEVAATEDSSIEIAAAEIASSDANLEEVAVVEVAVEEAAVEEVAATEDNTVEIAAAEIASSDPNVEEVAVAEVAVEVAAAEEVAATEVSSIEIAAAVIASSDANVEEVAVAEVVVEEAAVEEVAAAEDKTTEIATAEIATSEIIIAEIVTMEIDGEVIPAPIADEATDAAPQEQVVAIESEQSATESLAAAEISVPDYSDKMSISSLIAAINKWQRLTIAEILAADDTESAPIDGPAAEIAEASDSTDETLIR</sequence>
<dbReference type="PANTHER" id="PTHR36912">
    <property type="entry name" value="ANTIGEN 332, DBL-LIKE PROTEIN-RELATED"/>
    <property type="match status" value="1"/>
</dbReference>